<gene>
    <name evidence="2" type="ORF">APZ42_016527</name>
</gene>
<keyword evidence="1" id="KW-0472">Membrane</keyword>
<dbReference type="AlphaFoldDB" id="A0A165AGH6"/>
<reference evidence="2 3" key="1">
    <citation type="submission" date="2016-03" db="EMBL/GenBank/DDBJ databases">
        <title>EvidentialGene: Evidence-directed Construction of Genes on Genomes.</title>
        <authorList>
            <person name="Gilbert D.G."/>
            <person name="Choi J.-H."/>
            <person name="Mockaitis K."/>
            <person name="Colbourne J."/>
            <person name="Pfrender M."/>
        </authorList>
    </citation>
    <scope>NUCLEOTIDE SEQUENCE [LARGE SCALE GENOMIC DNA]</scope>
    <source>
        <strain evidence="2 3">Xinb3</strain>
        <tissue evidence="2">Complete organism</tissue>
    </source>
</reference>
<dbReference type="EMBL" id="LRGB01000626">
    <property type="protein sequence ID" value="KZS17618.1"/>
    <property type="molecule type" value="Genomic_DNA"/>
</dbReference>
<organism evidence="2 3">
    <name type="scientific">Daphnia magna</name>
    <dbReference type="NCBI Taxonomy" id="35525"/>
    <lineage>
        <taxon>Eukaryota</taxon>
        <taxon>Metazoa</taxon>
        <taxon>Ecdysozoa</taxon>
        <taxon>Arthropoda</taxon>
        <taxon>Crustacea</taxon>
        <taxon>Branchiopoda</taxon>
        <taxon>Diplostraca</taxon>
        <taxon>Cladocera</taxon>
        <taxon>Anomopoda</taxon>
        <taxon>Daphniidae</taxon>
        <taxon>Daphnia</taxon>
    </lineage>
</organism>
<keyword evidence="1" id="KW-1133">Transmembrane helix</keyword>
<name>A0A165AGH6_9CRUS</name>
<comment type="caution">
    <text evidence="2">The sequence shown here is derived from an EMBL/GenBank/DDBJ whole genome shotgun (WGS) entry which is preliminary data.</text>
</comment>
<evidence type="ECO:0000313" key="2">
    <source>
        <dbReference type="EMBL" id="KZS17618.1"/>
    </source>
</evidence>
<sequence>MRCSLWSSFGYSCPPFIVIWLLTNLRFHFRILGSRKYHVHLEIPTCVISLQLCISLSCS</sequence>
<keyword evidence="3" id="KW-1185">Reference proteome</keyword>
<evidence type="ECO:0000256" key="1">
    <source>
        <dbReference type="SAM" id="Phobius"/>
    </source>
</evidence>
<feature type="transmembrane region" description="Helical" evidence="1">
    <location>
        <begin position="6"/>
        <end position="27"/>
    </location>
</feature>
<evidence type="ECO:0000313" key="3">
    <source>
        <dbReference type="Proteomes" id="UP000076858"/>
    </source>
</evidence>
<proteinExistence type="predicted"/>
<protein>
    <submittedName>
        <fullName evidence="2">Uncharacterized protein</fullName>
    </submittedName>
</protein>
<dbReference type="Proteomes" id="UP000076858">
    <property type="component" value="Unassembled WGS sequence"/>
</dbReference>
<accession>A0A165AGH6</accession>
<keyword evidence="1" id="KW-0812">Transmembrane</keyword>